<sequence>MSFRGSPFDQPQAGFDGRATHSPQQQYSAGFAGSAAPASALDNAVEKFEKFAAVIESKVDTYTGPIKPYVPSIARFLIVATFYEDSSRIVTQWKDQVLYLNNYKGIPWFIVVVFLMLNVVVMVIASTFLIMRKQEKYTIPALVGVIVSQGLFYGLIFDYSFLLRSLSVMGGLSITFSDSIIRDKRSLAMPGLPMLEYKDNRKYFLLAGRLMLLLLFVGFLFAGKLTFIRLFLKLVGAICCVSVAVGYKTKFAAIGLCTLLFFYNLSVNHYWSYDYVDATRDLLRYEYFQTLSIVGGLLIIVNTGAGEFSIDEKKKTY</sequence>
<evidence type="ECO:0000256" key="5">
    <source>
        <dbReference type="ARBA" id="ARBA00023136"/>
    </source>
</evidence>
<feature type="transmembrane region" description="Helical" evidence="7">
    <location>
        <begin position="137"/>
        <end position="156"/>
    </location>
</feature>
<evidence type="ECO:0000256" key="1">
    <source>
        <dbReference type="ARBA" id="ARBA00004141"/>
    </source>
</evidence>
<dbReference type="GO" id="GO:0006888">
    <property type="term" value="P:endoplasmic reticulum to Golgi vesicle-mediated transport"/>
    <property type="evidence" value="ECO:0007669"/>
    <property type="project" value="EnsemblFungi"/>
</dbReference>
<feature type="transmembrane region" description="Helical" evidence="7">
    <location>
        <begin position="162"/>
        <end position="181"/>
    </location>
</feature>
<evidence type="ECO:0000313" key="9">
    <source>
        <dbReference type="Proteomes" id="UP000094336"/>
    </source>
</evidence>
<evidence type="ECO:0000256" key="7">
    <source>
        <dbReference type="SAM" id="Phobius"/>
    </source>
</evidence>
<dbReference type="Proteomes" id="UP000094336">
    <property type="component" value="Unassembled WGS sequence"/>
</dbReference>
<feature type="transmembrane region" description="Helical" evidence="7">
    <location>
        <begin position="202"/>
        <end position="221"/>
    </location>
</feature>
<keyword evidence="3 7" id="KW-0812">Transmembrane</keyword>
<feature type="transmembrane region" description="Helical" evidence="7">
    <location>
        <begin position="106"/>
        <end position="130"/>
    </location>
</feature>
<keyword evidence="5 7" id="KW-0472">Membrane</keyword>
<keyword evidence="4 7" id="KW-1133">Transmembrane helix</keyword>
<protein>
    <recommendedName>
        <fullName evidence="10">ER-derived vesicles protein ERV29</fullName>
    </recommendedName>
</protein>
<feature type="transmembrane region" description="Helical" evidence="7">
    <location>
        <begin position="252"/>
        <end position="271"/>
    </location>
</feature>
<accession>A0A1E3QT75</accession>
<dbReference type="AlphaFoldDB" id="A0A1E3QT75"/>
<gene>
    <name evidence="8" type="ORF">BABINDRAFT_161064</name>
</gene>
<comment type="subcellular location">
    <subcellularLocation>
        <location evidence="1">Membrane</location>
        <topology evidence="1">Multi-pass membrane protein</topology>
    </subcellularLocation>
</comment>
<feature type="transmembrane region" description="Helical" evidence="7">
    <location>
        <begin position="291"/>
        <end position="310"/>
    </location>
</feature>
<dbReference type="GO" id="GO:0016020">
    <property type="term" value="C:membrane"/>
    <property type="evidence" value="ECO:0007669"/>
    <property type="project" value="UniProtKB-SubCell"/>
</dbReference>
<evidence type="ECO:0000313" key="8">
    <source>
        <dbReference type="EMBL" id="ODQ80870.1"/>
    </source>
</evidence>
<evidence type="ECO:0000256" key="2">
    <source>
        <dbReference type="ARBA" id="ARBA00006945"/>
    </source>
</evidence>
<dbReference type="GO" id="GO:0030134">
    <property type="term" value="C:COPII-coated ER to Golgi transport vesicle"/>
    <property type="evidence" value="ECO:0007669"/>
    <property type="project" value="EnsemblFungi"/>
</dbReference>
<evidence type="ECO:0000256" key="6">
    <source>
        <dbReference type="SAM" id="MobiDB-lite"/>
    </source>
</evidence>
<evidence type="ECO:0000256" key="4">
    <source>
        <dbReference type="ARBA" id="ARBA00022989"/>
    </source>
</evidence>
<dbReference type="GeneID" id="30146481"/>
<dbReference type="EMBL" id="KV454429">
    <property type="protein sequence ID" value="ODQ80870.1"/>
    <property type="molecule type" value="Genomic_DNA"/>
</dbReference>
<dbReference type="STRING" id="984486.A0A1E3QT75"/>
<reference evidence="9" key="1">
    <citation type="submission" date="2016-05" db="EMBL/GenBank/DDBJ databases">
        <title>Comparative genomics of biotechnologically important yeasts.</title>
        <authorList>
            <consortium name="DOE Joint Genome Institute"/>
            <person name="Riley R."/>
            <person name="Haridas S."/>
            <person name="Wolfe K.H."/>
            <person name="Lopes M.R."/>
            <person name="Hittinger C.T."/>
            <person name="Goker M."/>
            <person name="Salamov A."/>
            <person name="Wisecaver J."/>
            <person name="Long T.M."/>
            <person name="Aerts A.L."/>
            <person name="Barry K."/>
            <person name="Choi C."/>
            <person name="Clum A."/>
            <person name="Coughlan A.Y."/>
            <person name="Deshpande S."/>
            <person name="Douglass A.P."/>
            <person name="Hanson S.J."/>
            <person name="Klenk H.-P."/>
            <person name="Labutti K."/>
            <person name="Lapidus A."/>
            <person name="Lindquist E."/>
            <person name="Lipzen A."/>
            <person name="Meier-Kolthoff J.P."/>
            <person name="Ohm R.A."/>
            <person name="Otillar R.P."/>
            <person name="Pangilinan J."/>
            <person name="Peng Y."/>
            <person name="Rokas A."/>
            <person name="Rosa C.A."/>
            <person name="Scheuner C."/>
            <person name="Sibirny A.A."/>
            <person name="Slot J.C."/>
            <person name="Stielow J.B."/>
            <person name="Sun H."/>
            <person name="Kurtzman C.P."/>
            <person name="Blackwell M."/>
            <person name="Grigoriev I.V."/>
            <person name="Jeffries T.W."/>
        </authorList>
    </citation>
    <scope>NUCLEOTIDE SEQUENCE [LARGE SCALE GENOMIC DNA]</scope>
    <source>
        <strain evidence="9">NRRL Y-12698</strain>
    </source>
</reference>
<proteinExistence type="inferred from homology"/>
<comment type="similarity">
    <text evidence="2">Belongs to the SURF4 family.</text>
</comment>
<evidence type="ECO:0008006" key="10">
    <source>
        <dbReference type="Google" id="ProtNLM"/>
    </source>
</evidence>
<name>A0A1E3QT75_9ASCO</name>
<organism evidence="8 9">
    <name type="scientific">Babjeviella inositovora NRRL Y-12698</name>
    <dbReference type="NCBI Taxonomy" id="984486"/>
    <lineage>
        <taxon>Eukaryota</taxon>
        <taxon>Fungi</taxon>
        <taxon>Dikarya</taxon>
        <taxon>Ascomycota</taxon>
        <taxon>Saccharomycotina</taxon>
        <taxon>Pichiomycetes</taxon>
        <taxon>Serinales incertae sedis</taxon>
        <taxon>Babjeviella</taxon>
    </lineage>
</organism>
<dbReference type="Pfam" id="PF02077">
    <property type="entry name" value="SURF4"/>
    <property type="match status" value="1"/>
</dbReference>
<dbReference type="InterPro" id="IPR002995">
    <property type="entry name" value="Surf4"/>
</dbReference>
<feature type="region of interest" description="Disordered" evidence="6">
    <location>
        <begin position="1"/>
        <end position="24"/>
    </location>
</feature>
<dbReference type="OrthoDB" id="7859621at2759"/>
<dbReference type="GO" id="GO:0097020">
    <property type="term" value="F:COPII receptor activity"/>
    <property type="evidence" value="ECO:0007669"/>
    <property type="project" value="EnsemblFungi"/>
</dbReference>
<evidence type="ECO:0000256" key="3">
    <source>
        <dbReference type="ARBA" id="ARBA00022692"/>
    </source>
</evidence>
<dbReference type="RefSeq" id="XP_018986198.1">
    <property type="nucleotide sequence ID" value="XM_019128628.1"/>
</dbReference>
<keyword evidence="9" id="KW-1185">Reference proteome</keyword>
<feature type="transmembrane region" description="Helical" evidence="7">
    <location>
        <begin position="227"/>
        <end position="245"/>
    </location>
</feature>